<proteinExistence type="predicted"/>
<sequence>MTSQAYQRHHRAVSATDENATLEVNSSIRMKIGAKSESSGVKKAELDLQAMHPNVSSKRSSVDLDVKDLVAYLRQPEALHHKHNWSSPRIHFEIKTPRSRPMRPLKFASVADDSKLFVPIYLRDVKLLSDDEILDFGPLAKELPKSVDYPPIFRECDPERRLENDDYEGICLAMLQDEISRIVDRKSPGFERNLELKEKEGQLKAFDRFLYYVFGIDRSGYFSLLQERNEFTNRPWARFLQETDSAAAENE</sequence>
<gene>
    <name evidence="1" type="ORF">LALA0_S07e06524g</name>
</gene>
<evidence type="ECO:0000313" key="1">
    <source>
        <dbReference type="EMBL" id="CEP63279.1"/>
    </source>
</evidence>
<dbReference type="STRING" id="1245769.A0A0C7NCC8"/>
<dbReference type="AlphaFoldDB" id="A0A0C7NCC8"/>
<dbReference type="OrthoDB" id="6067455at2759"/>
<name>A0A0C7NCC8_9SACH</name>
<evidence type="ECO:0000313" key="2">
    <source>
        <dbReference type="Proteomes" id="UP000054304"/>
    </source>
</evidence>
<dbReference type="GeneID" id="34686778"/>
<dbReference type="RefSeq" id="XP_022629500.1">
    <property type="nucleotide sequence ID" value="XM_022771612.1"/>
</dbReference>
<protein>
    <submittedName>
        <fullName evidence="1">LALA0S07e06524g1_1</fullName>
    </submittedName>
</protein>
<organism evidence="1 2">
    <name type="scientific">Lachancea lanzarotensis</name>
    <dbReference type="NCBI Taxonomy" id="1245769"/>
    <lineage>
        <taxon>Eukaryota</taxon>
        <taxon>Fungi</taxon>
        <taxon>Dikarya</taxon>
        <taxon>Ascomycota</taxon>
        <taxon>Saccharomycotina</taxon>
        <taxon>Saccharomycetes</taxon>
        <taxon>Saccharomycetales</taxon>
        <taxon>Saccharomycetaceae</taxon>
        <taxon>Lachancea</taxon>
    </lineage>
</organism>
<reference evidence="1 2" key="1">
    <citation type="submission" date="2014-12" db="EMBL/GenBank/DDBJ databases">
        <authorList>
            <person name="Neuveglise Cecile"/>
        </authorList>
    </citation>
    <scope>NUCLEOTIDE SEQUENCE [LARGE SCALE GENOMIC DNA]</scope>
    <source>
        <strain evidence="1 2">CBS 12615</strain>
    </source>
</reference>
<accession>A0A0C7NCC8</accession>
<keyword evidence="2" id="KW-1185">Reference proteome</keyword>
<dbReference type="Proteomes" id="UP000054304">
    <property type="component" value="Unassembled WGS sequence"/>
</dbReference>
<dbReference type="HOGENOM" id="CLU_1107297_0_0_1"/>
<dbReference type="EMBL" id="LN736366">
    <property type="protein sequence ID" value="CEP63279.1"/>
    <property type="molecule type" value="Genomic_DNA"/>
</dbReference>